<dbReference type="Proteomes" id="UP001239462">
    <property type="component" value="Unassembled WGS sequence"/>
</dbReference>
<dbReference type="RefSeq" id="WP_289167629.1">
    <property type="nucleotide sequence ID" value="NZ_JASZZN010000088.1"/>
</dbReference>
<proteinExistence type="predicted"/>
<organism evidence="1 2">
    <name type="scientific">Roseiconus lacunae</name>
    <dbReference type="NCBI Taxonomy" id="2605694"/>
    <lineage>
        <taxon>Bacteria</taxon>
        <taxon>Pseudomonadati</taxon>
        <taxon>Planctomycetota</taxon>
        <taxon>Planctomycetia</taxon>
        <taxon>Pirellulales</taxon>
        <taxon>Pirellulaceae</taxon>
        <taxon>Roseiconus</taxon>
    </lineage>
</organism>
<protein>
    <submittedName>
        <fullName evidence="1">Uncharacterized protein</fullName>
    </submittedName>
</protein>
<name>A0ABT7PT94_9BACT</name>
<dbReference type="EMBL" id="JASZZN010000088">
    <property type="protein sequence ID" value="MDM4019504.1"/>
    <property type="molecule type" value="Genomic_DNA"/>
</dbReference>
<gene>
    <name evidence="1" type="ORF">QTN89_28890</name>
</gene>
<evidence type="ECO:0000313" key="1">
    <source>
        <dbReference type="EMBL" id="MDM4019504.1"/>
    </source>
</evidence>
<keyword evidence="2" id="KW-1185">Reference proteome</keyword>
<comment type="caution">
    <text evidence="1">The sequence shown here is derived from an EMBL/GenBank/DDBJ whole genome shotgun (WGS) entry which is preliminary data.</text>
</comment>
<evidence type="ECO:0000313" key="2">
    <source>
        <dbReference type="Proteomes" id="UP001239462"/>
    </source>
</evidence>
<feature type="non-terminal residue" evidence="1">
    <location>
        <position position="75"/>
    </location>
</feature>
<accession>A0ABT7PT94</accession>
<reference evidence="1 2" key="1">
    <citation type="submission" date="2023-06" db="EMBL/GenBank/DDBJ databases">
        <title>Roseiconus lacunae JC819 isolated from Gulf of Mannar region, Tamil Nadu.</title>
        <authorList>
            <person name="Pk S."/>
            <person name="Ch S."/>
            <person name="Ch V.R."/>
        </authorList>
    </citation>
    <scope>NUCLEOTIDE SEQUENCE [LARGE SCALE GENOMIC DNA]</scope>
    <source>
        <strain evidence="1 2">JC819</strain>
    </source>
</reference>
<sequence length="75" mass="8367">MGRRPRVFAYNSPLTLQAMLPSGMHKPWAESNSYQISGLLPFIAAGPPTVDSSSLPFCVRFKLRFQTLFLYAACN</sequence>